<dbReference type="Proteomes" id="UP001292079">
    <property type="component" value="Unassembled WGS sequence"/>
</dbReference>
<reference evidence="1" key="2">
    <citation type="journal article" date="2023" name="Infect Dis Poverty">
        <title>Chromosome-scale genome of the human blood fluke Schistosoma mekongi and its implications for public health.</title>
        <authorList>
            <person name="Zhou M."/>
            <person name="Xu L."/>
            <person name="Xu D."/>
            <person name="Chen W."/>
            <person name="Khan J."/>
            <person name="Hu Y."/>
            <person name="Huang H."/>
            <person name="Wei H."/>
            <person name="Zhang Y."/>
            <person name="Chusongsang P."/>
            <person name="Tanasarnprasert K."/>
            <person name="Hu X."/>
            <person name="Limpanont Y."/>
            <person name="Lv Z."/>
        </authorList>
    </citation>
    <scope>NUCLEOTIDE SEQUENCE</scope>
    <source>
        <strain evidence="1">LV_2022a</strain>
    </source>
</reference>
<keyword evidence="2" id="KW-1185">Reference proteome</keyword>
<organism evidence="1 2">
    <name type="scientific">Schistosoma mekongi</name>
    <name type="common">Parasitic worm</name>
    <dbReference type="NCBI Taxonomy" id="38744"/>
    <lineage>
        <taxon>Eukaryota</taxon>
        <taxon>Metazoa</taxon>
        <taxon>Spiralia</taxon>
        <taxon>Lophotrochozoa</taxon>
        <taxon>Platyhelminthes</taxon>
        <taxon>Trematoda</taxon>
        <taxon>Digenea</taxon>
        <taxon>Strigeidida</taxon>
        <taxon>Schistosomatoidea</taxon>
        <taxon>Schistosomatidae</taxon>
        <taxon>Schistosoma</taxon>
    </lineage>
</organism>
<protein>
    <submittedName>
        <fullName evidence="1">Uncharacterized protein</fullName>
    </submittedName>
</protein>
<evidence type="ECO:0000313" key="2">
    <source>
        <dbReference type="Proteomes" id="UP001292079"/>
    </source>
</evidence>
<dbReference type="EMBL" id="JALJAT010000001">
    <property type="protein sequence ID" value="KAK4474998.1"/>
    <property type="molecule type" value="Genomic_DNA"/>
</dbReference>
<comment type="caution">
    <text evidence="1">The sequence shown here is derived from an EMBL/GenBank/DDBJ whole genome shotgun (WGS) entry which is preliminary data.</text>
</comment>
<dbReference type="AlphaFoldDB" id="A0AAE2D831"/>
<reference evidence="1" key="1">
    <citation type="submission" date="2022-04" db="EMBL/GenBank/DDBJ databases">
        <authorList>
            <person name="Xu L."/>
            <person name="Lv Z."/>
        </authorList>
    </citation>
    <scope>NUCLEOTIDE SEQUENCE</scope>
    <source>
        <strain evidence="1">LV_2022a</strain>
    </source>
</reference>
<name>A0AAE2D831_SCHME</name>
<proteinExistence type="predicted"/>
<accession>A0AAE2D831</accession>
<gene>
    <name evidence="1" type="ORF">MN116_002098</name>
</gene>
<sequence>MSVTHEKEPAVLKGKKLQVRCDLTDLAVQTEQTTPTIQPTISSTIHTVPITSQYTQTTQRCLTDTFCQATLSSNTYDVQIQSGLIHSTDGTQTVDLSPVTETKEMSVTHEKEPAVLKGKKLQVRCDLTDLAVQTEQTTPTIQPTISSTIHTVPITSQYTQTTQRCLTDTFCQATLSSNTYDVQIQSGLIHSTDGTQTVDLSPVTETKEMSVTHEKEPAVLKGKKLQVRCDLTDLAVQTEQITPTVHFEAKSVQTTLVPQTDISCQHTELTKITSTSHAATFEPVSIQTDLPFSPYIRVDQRNKKFQVNLISPSSPKSFY</sequence>
<evidence type="ECO:0000313" key="1">
    <source>
        <dbReference type="EMBL" id="KAK4474998.1"/>
    </source>
</evidence>